<dbReference type="EMBL" id="AXDC01000010">
    <property type="protein sequence ID" value="ERM92474.1"/>
    <property type="molecule type" value="Genomic_DNA"/>
</dbReference>
<name>U5CRS8_CALSX</name>
<reference evidence="1 2" key="1">
    <citation type="journal article" date="2013" name="Genome Announc.">
        <title>Draft Genome Sequence of an Anaerobic and Extremophilic Bacterium, Caldanaerobacter yonseiensis, Isolated from a Geothermal Hot Stream.</title>
        <authorList>
            <person name="Lee S.J."/>
            <person name="Lee Y.J."/>
            <person name="Park G.S."/>
            <person name="Kim B.C."/>
            <person name="Lee S.J."/>
            <person name="Shin J.H."/>
            <person name="Lee D.W."/>
        </authorList>
    </citation>
    <scope>NUCLEOTIDE SEQUENCE [LARGE SCALE GENOMIC DNA]</scope>
    <source>
        <strain evidence="1 2">KB-1</strain>
    </source>
</reference>
<accession>U5CRS8</accession>
<proteinExistence type="predicted"/>
<evidence type="ECO:0000313" key="2">
    <source>
        <dbReference type="Proteomes" id="UP000016856"/>
    </source>
</evidence>
<comment type="caution">
    <text evidence="1">The sequence shown here is derived from an EMBL/GenBank/DDBJ whole genome shotgun (WGS) entry which is preliminary data.</text>
</comment>
<dbReference type="AlphaFoldDB" id="U5CRS8"/>
<organism evidence="1 2">
    <name type="scientific">Caldanaerobacter subterraneus subsp. yonseiensis KB-1</name>
    <dbReference type="NCBI Taxonomy" id="1388761"/>
    <lineage>
        <taxon>Bacteria</taxon>
        <taxon>Bacillati</taxon>
        <taxon>Bacillota</taxon>
        <taxon>Clostridia</taxon>
        <taxon>Thermoanaerobacterales</taxon>
        <taxon>Thermoanaerobacteraceae</taxon>
        <taxon>Caldanaerobacter</taxon>
    </lineage>
</organism>
<sequence length="31" mass="3712">MSDNKLKLWYNYMRIKRVLSGNNKSKRGVLV</sequence>
<gene>
    <name evidence="1" type="ORF">O163_04700</name>
</gene>
<evidence type="ECO:0000313" key="1">
    <source>
        <dbReference type="EMBL" id="ERM92474.1"/>
    </source>
</evidence>
<dbReference type="Proteomes" id="UP000016856">
    <property type="component" value="Unassembled WGS sequence"/>
</dbReference>
<protein>
    <submittedName>
        <fullName evidence="1">Uncharacterized protein</fullName>
    </submittedName>
</protein>